<proteinExistence type="inferred from homology"/>
<evidence type="ECO:0000256" key="3">
    <source>
        <dbReference type="ARBA" id="ARBA00020175"/>
    </source>
</evidence>
<evidence type="ECO:0000256" key="8">
    <source>
        <dbReference type="ARBA" id="ARBA00053818"/>
    </source>
</evidence>
<feature type="transmembrane region" description="Helical" evidence="10">
    <location>
        <begin position="97"/>
        <end position="117"/>
    </location>
</feature>
<dbReference type="PANTHER" id="PTHR32001:SF1">
    <property type="entry name" value="KERATINOCYTE-ASSOCIATED PROTEIN 2"/>
    <property type="match status" value="1"/>
</dbReference>
<dbReference type="InterPro" id="IPR018614">
    <property type="entry name" value="KRTCAP2"/>
</dbReference>
<dbReference type="Proteomes" id="UP000593571">
    <property type="component" value="Unassembled WGS sequence"/>
</dbReference>
<keyword evidence="5 10" id="KW-1133">Transmembrane helix</keyword>
<evidence type="ECO:0000256" key="4">
    <source>
        <dbReference type="ARBA" id="ARBA00022692"/>
    </source>
</evidence>
<dbReference type="OrthoDB" id="1111004at2759"/>
<evidence type="ECO:0000313" key="11">
    <source>
        <dbReference type="EMBL" id="KAF6396937.1"/>
    </source>
</evidence>
<evidence type="ECO:0000256" key="6">
    <source>
        <dbReference type="ARBA" id="ARBA00023136"/>
    </source>
</evidence>
<dbReference type="EMBL" id="JACASE010000017">
    <property type="protein sequence ID" value="KAF6396937.1"/>
    <property type="molecule type" value="Genomic_DNA"/>
</dbReference>
<gene>
    <name evidence="11" type="ORF">HJG63_007452</name>
</gene>
<keyword evidence="6 10" id="KW-0472">Membrane</keyword>
<accession>A0A7J8BDJ1</accession>
<comment type="function">
    <text evidence="8">Subunit of STT3A-containing oligosaccharyl transferase (OST-A) complex that catalyzes the initial transfer of a defined glycan (Glc(3)Man(9)GlcNAc(2) in eukaryotes) from the lipid carrier dolichol-pyrophosphate to an asparagine residue within an Asn-X-Ser/Thr consensus motif in nascent polypeptide chains, the first step in protein N-glycosylation. N-glycosylation occurs cotranslationally and the complex associates with the Sec61 complex at the channel-forming translocon complex that mediates protein translocation across the endoplasmic reticulum (ER). Within the OST-A complex, acts as an adapter that anchors the OST-A complex to the Sec61 complex. May be involved in N-glycosylation of APP (amyloid-beta precursor protein). Can modulate gamma-secretase cleavage of APP by enhancing endoprotelysis of PSEN1.</text>
</comment>
<organism evidence="11 12">
    <name type="scientific">Rousettus aegyptiacus</name>
    <name type="common">Egyptian fruit bat</name>
    <name type="synonym">Pteropus aegyptiacus</name>
    <dbReference type="NCBI Taxonomy" id="9407"/>
    <lineage>
        <taxon>Eukaryota</taxon>
        <taxon>Metazoa</taxon>
        <taxon>Chordata</taxon>
        <taxon>Craniata</taxon>
        <taxon>Vertebrata</taxon>
        <taxon>Euteleostomi</taxon>
        <taxon>Mammalia</taxon>
        <taxon>Eutheria</taxon>
        <taxon>Laurasiatheria</taxon>
        <taxon>Chiroptera</taxon>
        <taxon>Yinpterochiroptera</taxon>
        <taxon>Pteropodoidea</taxon>
        <taxon>Pteropodidae</taxon>
        <taxon>Rousettinae</taxon>
        <taxon>Rousettus</taxon>
    </lineage>
</organism>
<dbReference type="PANTHER" id="PTHR32001">
    <property type="entry name" value="KERATINOCYTE-ASSOCIATED PROTEIN 2"/>
    <property type="match status" value="1"/>
</dbReference>
<dbReference type="Pfam" id="PF09775">
    <property type="entry name" value="Keratin_assoc"/>
    <property type="match status" value="1"/>
</dbReference>
<comment type="subunit">
    <text evidence="9">Component of STT3A-containing oligosaccharyl transferase (OST-A) complex. STT3A-containing complex assembly occurs through the formation of 3 subcomplexes. Subcomplex 1 contains RPN1 and TMEM258, subcomplex 2 contains the STT3A-specific subunits STT3A, DC2/OSTC, and KCP2 as well as the core subunit OST4, and subcomplex 3 contains RPN2, DAD1, and OST48. The OST-A complex can form stable complexes with the Sec61 complex or with both the Sec61 and TRAP complexes. Interacts with PSEN1 and NCSTN; indicative for an association with the gamma-secretase complex.</text>
</comment>
<evidence type="ECO:0000313" key="12">
    <source>
        <dbReference type="Proteomes" id="UP000593571"/>
    </source>
</evidence>
<evidence type="ECO:0000256" key="9">
    <source>
        <dbReference type="ARBA" id="ARBA00063768"/>
    </source>
</evidence>
<comment type="similarity">
    <text evidence="2">Belongs to the KRTCAP2 family.</text>
</comment>
<comment type="caution">
    <text evidence="11">The sequence shown here is derived from an EMBL/GenBank/DDBJ whole genome shotgun (WGS) entry which is preliminary data.</text>
</comment>
<evidence type="ECO:0000256" key="2">
    <source>
        <dbReference type="ARBA" id="ARBA00007279"/>
    </source>
</evidence>
<keyword evidence="12" id="KW-1185">Reference proteome</keyword>
<evidence type="ECO:0000256" key="10">
    <source>
        <dbReference type="SAM" id="Phobius"/>
    </source>
</evidence>
<dbReference type="GO" id="GO:0016020">
    <property type="term" value="C:membrane"/>
    <property type="evidence" value="ECO:0007669"/>
    <property type="project" value="UniProtKB-SubCell"/>
</dbReference>
<evidence type="ECO:0000256" key="5">
    <source>
        <dbReference type="ARBA" id="ARBA00022989"/>
    </source>
</evidence>
<feature type="transmembrane region" description="Helical" evidence="10">
    <location>
        <begin position="60"/>
        <end position="85"/>
    </location>
</feature>
<protein>
    <recommendedName>
        <fullName evidence="3">Dolichyl-diphosphooligosaccharide--protein glycosyltransferase subunit KCP2</fullName>
    </recommendedName>
    <alternativeName>
        <fullName evidence="7">Keratinocyte-associated protein 2</fullName>
    </alternativeName>
</protein>
<comment type="subcellular location">
    <subcellularLocation>
        <location evidence="1">Membrane</location>
        <topology evidence="1">Multi-pass membrane protein</topology>
    </subcellularLocation>
</comment>
<name>A0A7J8BDJ1_ROUAE</name>
<evidence type="ECO:0000256" key="7">
    <source>
        <dbReference type="ARBA" id="ARBA00049813"/>
    </source>
</evidence>
<sequence length="198" mass="21196">MRFDAMFPPCRKRALRTGAERETGRRAGSKCGRADACAQATAPGSAAVFLGQRRLLDPGAGVMVVGTGTSLALSSLLSLLLFAGMQMYSRQLASTEWLTIQGGLLGSGLFVFSLTAFNNLENLVFGKGFQAKIFPEILLCLLLALFASGLIHRVCVTTCFIFSMVGLYYINKISSTLYQATAPVLTPAKVTGKGKKRN</sequence>
<dbReference type="AlphaFoldDB" id="A0A7J8BDJ1"/>
<feature type="transmembrane region" description="Helical" evidence="10">
    <location>
        <begin position="137"/>
        <end position="170"/>
    </location>
</feature>
<evidence type="ECO:0000256" key="1">
    <source>
        <dbReference type="ARBA" id="ARBA00004141"/>
    </source>
</evidence>
<reference evidence="11 12" key="1">
    <citation type="journal article" date="2020" name="Nature">
        <title>Six reference-quality genomes reveal evolution of bat adaptations.</title>
        <authorList>
            <person name="Jebb D."/>
            <person name="Huang Z."/>
            <person name="Pippel M."/>
            <person name="Hughes G.M."/>
            <person name="Lavrichenko K."/>
            <person name="Devanna P."/>
            <person name="Winkler S."/>
            <person name="Jermiin L.S."/>
            <person name="Skirmuntt E.C."/>
            <person name="Katzourakis A."/>
            <person name="Burkitt-Gray L."/>
            <person name="Ray D.A."/>
            <person name="Sullivan K.A.M."/>
            <person name="Roscito J.G."/>
            <person name="Kirilenko B.M."/>
            <person name="Davalos L.M."/>
            <person name="Corthals A.P."/>
            <person name="Power M.L."/>
            <person name="Jones G."/>
            <person name="Ransome R.D."/>
            <person name="Dechmann D.K.N."/>
            <person name="Locatelli A.G."/>
            <person name="Puechmaille S.J."/>
            <person name="Fedrigo O."/>
            <person name="Jarvis E.D."/>
            <person name="Hiller M."/>
            <person name="Vernes S.C."/>
            <person name="Myers E.W."/>
            <person name="Teeling E.C."/>
        </authorList>
    </citation>
    <scope>NUCLEOTIDE SEQUENCE [LARGE SCALE GENOMIC DNA]</scope>
    <source>
        <strain evidence="11">MRouAeg1</strain>
        <tissue evidence="11">Muscle</tissue>
    </source>
</reference>
<keyword evidence="4 10" id="KW-0812">Transmembrane</keyword>